<accession>A0A9Q3P8R1</accession>
<protein>
    <submittedName>
        <fullName evidence="1">Uncharacterized protein</fullName>
    </submittedName>
</protein>
<comment type="caution">
    <text evidence="1">The sequence shown here is derived from an EMBL/GenBank/DDBJ whole genome shotgun (WGS) entry which is preliminary data.</text>
</comment>
<sequence>MWREPELDSCKPIPIGHKFHVLKLTNSLKVGEKTTTLHALTHDQYSDAMRFLEIDSGKIIISCDFIVTYVSRSSKGDKQTETLPNKVRDPQHECVHLPIPKIPSPIKRDSDD</sequence>
<dbReference type="EMBL" id="AVOT02057766">
    <property type="protein sequence ID" value="MBW0551812.1"/>
    <property type="molecule type" value="Genomic_DNA"/>
</dbReference>
<organism evidence="1 2">
    <name type="scientific">Austropuccinia psidii MF-1</name>
    <dbReference type="NCBI Taxonomy" id="1389203"/>
    <lineage>
        <taxon>Eukaryota</taxon>
        <taxon>Fungi</taxon>
        <taxon>Dikarya</taxon>
        <taxon>Basidiomycota</taxon>
        <taxon>Pucciniomycotina</taxon>
        <taxon>Pucciniomycetes</taxon>
        <taxon>Pucciniales</taxon>
        <taxon>Sphaerophragmiaceae</taxon>
        <taxon>Austropuccinia</taxon>
    </lineage>
</organism>
<dbReference type="AlphaFoldDB" id="A0A9Q3P8R1"/>
<proteinExistence type="predicted"/>
<dbReference type="Proteomes" id="UP000765509">
    <property type="component" value="Unassembled WGS sequence"/>
</dbReference>
<reference evidence="1" key="1">
    <citation type="submission" date="2021-03" db="EMBL/GenBank/DDBJ databases">
        <title>Draft genome sequence of rust myrtle Austropuccinia psidii MF-1, a brazilian biotype.</title>
        <authorList>
            <person name="Quecine M.C."/>
            <person name="Pachon D.M.R."/>
            <person name="Bonatelli M.L."/>
            <person name="Correr F.H."/>
            <person name="Franceschini L.M."/>
            <person name="Leite T.F."/>
            <person name="Margarido G.R.A."/>
            <person name="Almeida C.A."/>
            <person name="Ferrarezi J.A."/>
            <person name="Labate C.A."/>
        </authorList>
    </citation>
    <scope>NUCLEOTIDE SEQUENCE</scope>
    <source>
        <strain evidence="1">MF-1</strain>
    </source>
</reference>
<evidence type="ECO:0000313" key="2">
    <source>
        <dbReference type="Proteomes" id="UP000765509"/>
    </source>
</evidence>
<evidence type="ECO:0000313" key="1">
    <source>
        <dbReference type="EMBL" id="MBW0551812.1"/>
    </source>
</evidence>
<name>A0A9Q3P8R1_9BASI</name>
<gene>
    <name evidence="1" type="ORF">O181_091527</name>
</gene>
<keyword evidence="2" id="KW-1185">Reference proteome</keyword>